<organism evidence="1">
    <name type="scientific">Arundo donax</name>
    <name type="common">Giant reed</name>
    <name type="synonym">Donax arundinaceus</name>
    <dbReference type="NCBI Taxonomy" id="35708"/>
    <lineage>
        <taxon>Eukaryota</taxon>
        <taxon>Viridiplantae</taxon>
        <taxon>Streptophyta</taxon>
        <taxon>Embryophyta</taxon>
        <taxon>Tracheophyta</taxon>
        <taxon>Spermatophyta</taxon>
        <taxon>Magnoliopsida</taxon>
        <taxon>Liliopsida</taxon>
        <taxon>Poales</taxon>
        <taxon>Poaceae</taxon>
        <taxon>PACMAD clade</taxon>
        <taxon>Arundinoideae</taxon>
        <taxon>Arundineae</taxon>
        <taxon>Arundo</taxon>
    </lineage>
</organism>
<reference evidence="1" key="2">
    <citation type="journal article" date="2015" name="Data Brief">
        <title>Shoot transcriptome of the giant reed, Arundo donax.</title>
        <authorList>
            <person name="Barrero R.A."/>
            <person name="Guerrero F.D."/>
            <person name="Moolhuijzen P."/>
            <person name="Goolsby J.A."/>
            <person name="Tidwell J."/>
            <person name="Bellgard S.E."/>
            <person name="Bellgard M.I."/>
        </authorList>
    </citation>
    <scope>NUCLEOTIDE SEQUENCE</scope>
    <source>
        <tissue evidence="1">Shoot tissue taken approximately 20 cm above the soil surface</tissue>
    </source>
</reference>
<proteinExistence type="predicted"/>
<accession>A0A0A9D5S9</accession>
<reference evidence="1" key="1">
    <citation type="submission" date="2014-09" db="EMBL/GenBank/DDBJ databases">
        <authorList>
            <person name="Magalhaes I.L.F."/>
            <person name="Oliveira U."/>
            <person name="Santos F.R."/>
            <person name="Vidigal T.H.D.A."/>
            <person name="Brescovit A.D."/>
            <person name="Santos A.J."/>
        </authorList>
    </citation>
    <scope>NUCLEOTIDE SEQUENCE</scope>
    <source>
        <tissue evidence="1">Shoot tissue taken approximately 20 cm above the soil surface</tissue>
    </source>
</reference>
<sequence>MHRVDPCNCMLLKLNLIHPAPFWNSPDV</sequence>
<dbReference type="AlphaFoldDB" id="A0A0A9D5S9"/>
<dbReference type="EMBL" id="GBRH01214754">
    <property type="protein sequence ID" value="JAD83141.1"/>
    <property type="molecule type" value="Transcribed_RNA"/>
</dbReference>
<protein>
    <submittedName>
        <fullName evidence="1">Uncharacterized protein</fullName>
    </submittedName>
</protein>
<name>A0A0A9D5S9_ARUDO</name>
<evidence type="ECO:0000313" key="1">
    <source>
        <dbReference type="EMBL" id="JAD83141.1"/>
    </source>
</evidence>